<protein>
    <submittedName>
        <fullName evidence="3">Uncharacterized protein</fullName>
    </submittedName>
</protein>
<feature type="signal peptide" evidence="2">
    <location>
        <begin position="1"/>
        <end position="21"/>
    </location>
</feature>
<dbReference type="EMBL" id="JBGBPQ010000004">
    <property type="protein sequence ID" value="KAL1524952.1"/>
    <property type="molecule type" value="Genomic_DNA"/>
</dbReference>
<evidence type="ECO:0000256" key="2">
    <source>
        <dbReference type="SAM" id="SignalP"/>
    </source>
</evidence>
<sequence>MLRRRSSVWPVALLCVRPSGATPPCRNNPSTDQFSYESGSGERPWLRGSSAGHICHIGLSVAQVNAARHWLAYASDSTGRARAPTDAEDRALSHFHCRDGRTEVIEPLSGVARHPLAQFMNPFECERRYLSGCSQCARNQHNRTAGRNLPAHYVDLFRHDRMDISYLVLQNHCGRPRHDGRNLLYDLGCGNYSRADGKAVDLTRGQGLGPSIPLFNALYERNCIVFDRIFAWEYIKYDPQVWWSDVPASVRGKLHFYNVPVDKEPSSSPGSFIQLLKTTATAQDFVAIKLDIDHPEIEQSIIEQIMSDPVVANLVDEVFIEIHFYFDGIDFGWGAHASQQHSVDDALSIMHRLRQLGIRAHFWI</sequence>
<gene>
    <name evidence="3" type="ORF">AB1Y20_019828</name>
</gene>
<reference evidence="3 4" key="1">
    <citation type="journal article" date="2024" name="Science">
        <title>Giant polyketide synthase enzymes in the biosynthesis of giant marine polyether toxins.</title>
        <authorList>
            <person name="Fallon T.R."/>
            <person name="Shende V.V."/>
            <person name="Wierzbicki I.H."/>
            <person name="Pendleton A.L."/>
            <person name="Watervoot N.F."/>
            <person name="Auber R.P."/>
            <person name="Gonzalez D.J."/>
            <person name="Wisecaver J.H."/>
            <person name="Moore B.S."/>
        </authorList>
    </citation>
    <scope>NUCLEOTIDE SEQUENCE [LARGE SCALE GENOMIC DNA]</scope>
    <source>
        <strain evidence="3 4">12B1</strain>
    </source>
</reference>
<comment type="caution">
    <text evidence="3">The sequence shown here is derived from an EMBL/GenBank/DDBJ whole genome shotgun (WGS) entry which is preliminary data.</text>
</comment>
<feature type="region of interest" description="Disordered" evidence="1">
    <location>
        <begin position="22"/>
        <end position="41"/>
    </location>
</feature>
<accession>A0AB34JVK3</accession>
<keyword evidence="4" id="KW-1185">Reference proteome</keyword>
<feature type="compositionally biased region" description="Polar residues" evidence="1">
    <location>
        <begin position="25"/>
        <end position="38"/>
    </location>
</feature>
<feature type="chain" id="PRO_5044344127" evidence="2">
    <location>
        <begin position="22"/>
        <end position="364"/>
    </location>
</feature>
<dbReference type="AlphaFoldDB" id="A0AB34JVK3"/>
<organism evidence="3 4">
    <name type="scientific">Prymnesium parvum</name>
    <name type="common">Toxic golden alga</name>
    <dbReference type="NCBI Taxonomy" id="97485"/>
    <lineage>
        <taxon>Eukaryota</taxon>
        <taxon>Haptista</taxon>
        <taxon>Haptophyta</taxon>
        <taxon>Prymnesiophyceae</taxon>
        <taxon>Prymnesiales</taxon>
        <taxon>Prymnesiaceae</taxon>
        <taxon>Prymnesium</taxon>
    </lineage>
</organism>
<dbReference type="Proteomes" id="UP001515480">
    <property type="component" value="Unassembled WGS sequence"/>
</dbReference>
<evidence type="ECO:0000313" key="3">
    <source>
        <dbReference type="EMBL" id="KAL1524952.1"/>
    </source>
</evidence>
<proteinExistence type="predicted"/>
<keyword evidence="2" id="KW-0732">Signal</keyword>
<evidence type="ECO:0000256" key="1">
    <source>
        <dbReference type="SAM" id="MobiDB-lite"/>
    </source>
</evidence>
<name>A0AB34JVK3_PRYPA</name>
<evidence type="ECO:0000313" key="4">
    <source>
        <dbReference type="Proteomes" id="UP001515480"/>
    </source>
</evidence>